<sequence>MESMDKTDGADRSTVGWQLLPGFITDLIADLQTSAKQCRAVDREAEAKIYEECVEMLGAGTKGLGSDTLGEPHPQFIKPKDVAGYALALGRIKRLKKELALSDVLLKDRSKLLEAIPQCPAHGPCVPHALEWISQVKTLSKIISQA</sequence>
<comment type="caution">
    <text evidence="1">The sequence shown here is derived from an EMBL/GenBank/DDBJ whole genome shotgun (WGS) entry which is preliminary data.</text>
</comment>
<organism evidence="1">
    <name type="scientific">marine sediment metagenome</name>
    <dbReference type="NCBI Taxonomy" id="412755"/>
    <lineage>
        <taxon>unclassified sequences</taxon>
        <taxon>metagenomes</taxon>
        <taxon>ecological metagenomes</taxon>
    </lineage>
</organism>
<reference evidence="1" key="1">
    <citation type="journal article" date="2015" name="Nature">
        <title>Complex archaea that bridge the gap between prokaryotes and eukaryotes.</title>
        <authorList>
            <person name="Spang A."/>
            <person name="Saw J.H."/>
            <person name="Jorgensen S.L."/>
            <person name="Zaremba-Niedzwiedzka K."/>
            <person name="Martijn J."/>
            <person name="Lind A.E."/>
            <person name="van Eijk R."/>
            <person name="Schleper C."/>
            <person name="Guy L."/>
            <person name="Ettema T.J."/>
        </authorList>
    </citation>
    <scope>NUCLEOTIDE SEQUENCE</scope>
</reference>
<evidence type="ECO:0000313" key="1">
    <source>
        <dbReference type="EMBL" id="KKL26019.1"/>
    </source>
</evidence>
<gene>
    <name evidence="1" type="ORF">LCGC14_2399480</name>
</gene>
<proteinExistence type="predicted"/>
<dbReference type="AlphaFoldDB" id="A0A0F9BVV7"/>
<protein>
    <submittedName>
        <fullName evidence="1">Uncharacterized protein</fullName>
    </submittedName>
</protein>
<accession>A0A0F9BVV7</accession>
<dbReference type="EMBL" id="LAZR01035996">
    <property type="protein sequence ID" value="KKL26019.1"/>
    <property type="molecule type" value="Genomic_DNA"/>
</dbReference>
<name>A0A0F9BVV7_9ZZZZ</name>